<reference evidence="6" key="1">
    <citation type="submission" date="2020-01" db="EMBL/GenBank/DDBJ databases">
        <authorList>
            <consortium name="DOE Joint Genome Institute"/>
            <person name="Haridas S."/>
            <person name="Albert R."/>
            <person name="Binder M."/>
            <person name="Bloem J."/>
            <person name="Labutti K."/>
            <person name="Salamov A."/>
            <person name="Andreopoulos B."/>
            <person name="Baker S.E."/>
            <person name="Barry K."/>
            <person name="Bills G."/>
            <person name="Bluhm B.H."/>
            <person name="Cannon C."/>
            <person name="Castanera R."/>
            <person name="Culley D.E."/>
            <person name="Daum C."/>
            <person name="Ezra D."/>
            <person name="Gonzalez J.B."/>
            <person name="Henrissat B."/>
            <person name="Kuo A."/>
            <person name="Liang C."/>
            <person name="Lipzen A."/>
            <person name="Lutzoni F."/>
            <person name="Magnuson J."/>
            <person name="Mondo S."/>
            <person name="Nolan M."/>
            <person name="Ohm R."/>
            <person name="Pangilinan J."/>
            <person name="Park H.-J."/>
            <person name="Ramirez L."/>
            <person name="Alfaro M."/>
            <person name="Sun H."/>
            <person name="Tritt A."/>
            <person name="Yoshinaga Y."/>
            <person name="Zwiers L.-H."/>
            <person name="Turgeon B.G."/>
            <person name="Goodwin S.B."/>
            <person name="Spatafora J.W."/>
            <person name="Crous P.W."/>
            <person name="Grigoriev I.V."/>
        </authorList>
    </citation>
    <scope>NUCLEOTIDE SEQUENCE</scope>
    <source>
        <strain evidence="6">CBS 394.84</strain>
    </source>
</reference>
<feature type="compositionally biased region" description="Acidic residues" evidence="4">
    <location>
        <begin position="32"/>
        <end position="51"/>
    </location>
</feature>
<comment type="caution">
    <text evidence="6">The sequence shown here is derived from an EMBL/GenBank/DDBJ whole genome shotgun (WGS) entry which is preliminary data.</text>
</comment>
<feature type="domain" description="Chromo" evidence="5">
    <location>
        <begin position="52"/>
        <end position="102"/>
    </location>
</feature>
<feature type="region of interest" description="Disordered" evidence="4">
    <location>
        <begin position="1"/>
        <end position="51"/>
    </location>
</feature>
<dbReference type="InterPro" id="IPR023780">
    <property type="entry name" value="Chromo_domain"/>
</dbReference>
<feature type="region of interest" description="Disordered" evidence="4">
    <location>
        <begin position="105"/>
        <end position="153"/>
    </location>
</feature>
<evidence type="ECO:0000259" key="5">
    <source>
        <dbReference type="PROSITE" id="PS50013"/>
    </source>
</evidence>
<evidence type="ECO:0000313" key="7">
    <source>
        <dbReference type="Proteomes" id="UP000800039"/>
    </source>
</evidence>
<dbReference type="EMBL" id="ML976614">
    <property type="protein sequence ID" value="KAF1850400.1"/>
    <property type="molecule type" value="Genomic_DNA"/>
</dbReference>
<evidence type="ECO:0000256" key="3">
    <source>
        <dbReference type="ARBA" id="ARBA00023242"/>
    </source>
</evidence>
<sequence length="223" mass="25407">MPPALSDDNESSGDEQIPAQKKGRRPNAQAELVEDEDEVDEENQEDSVEDEYIVEKVLGHRIRKGELEYHVKWQGYDDPADHTWEPEQNMDGAVDVLKEYFDHLGGRPEIKGQKRKGRPSAAKSESGTPASSAKRAKQEKQWSPPPGSWEHDVSHIDTVEESLDPKTGEAARFAYLVWNNQKKTQHPLKHVYVKCPQKMLQYYESHLVFTQNNDGLNGDDDDI</sequence>
<accession>A0A9P4LCV1</accession>
<keyword evidence="7" id="KW-1185">Reference proteome</keyword>
<evidence type="ECO:0000256" key="4">
    <source>
        <dbReference type="SAM" id="MobiDB-lite"/>
    </source>
</evidence>
<keyword evidence="3" id="KW-0539">Nucleus</keyword>
<gene>
    <name evidence="6" type="ORF">K460DRAFT_372668</name>
</gene>
<dbReference type="SMART" id="SM00300">
    <property type="entry name" value="ChSh"/>
    <property type="match status" value="1"/>
</dbReference>
<proteinExistence type="predicted"/>
<dbReference type="PRINTS" id="PR00504">
    <property type="entry name" value="CHROMODOMAIN"/>
</dbReference>
<dbReference type="Gene3D" id="2.40.50.40">
    <property type="match status" value="2"/>
</dbReference>
<dbReference type="GO" id="GO:0000792">
    <property type="term" value="C:heterochromatin"/>
    <property type="evidence" value="ECO:0007669"/>
    <property type="project" value="UniProtKB-ARBA"/>
</dbReference>
<evidence type="ECO:0000313" key="6">
    <source>
        <dbReference type="EMBL" id="KAF1850400.1"/>
    </source>
</evidence>
<comment type="subunit">
    <text evidence="2">Component of the NuA4 histone acetyltransferase complex.</text>
</comment>
<dbReference type="SUPFAM" id="SSF54160">
    <property type="entry name" value="Chromo domain-like"/>
    <property type="match status" value="2"/>
</dbReference>
<dbReference type="PANTHER" id="PTHR22812">
    <property type="entry name" value="CHROMOBOX PROTEIN"/>
    <property type="match status" value="1"/>
</dbReference>
<dbReference type="Proteomes" id="UP000800039">
    <property type="component" value="Unassembled WGS sequence"/>
</dbReference>
<dbReference type="OrthoDB" id="433924at2759"/>
<dbReference type="AlphaFoldDB" id="A0A9P4LCV1"/>
<evidence type="ECO:0000256" key="1">
    <source>
        <dbReference type="ARBA" id="ARBA00004123"/>
    </source>
</evidence>
<dbReference type="GeneID" id="63851780"/>
<name>A0A9P4LCV1_9PLEO</name>
<dbReference type="PROSITE" id="PS00598">
    <property type="entry name" value="CHROMO_1"/>
    <property type="match status" value="1"/>
</dbReference>
<dbReference type="InterPro" id="IPR023779">
    <property type="entry name" value="Chromodomain_CS"/>
</dbReference>
<dbReference type="GO" id="GO:0006338">
    <property type="term" value="P:chromatin remodeling"/>
    <property type="evidence" value="ECO:0007669"/>
    <property type="project" value="UniProtKB-ARBA"/>
</dbReference>
<comment type="subcellular location">
    <subcellularLocation>
        <location evidence="1">Nucleus</location>
    </subcellularLocation>
</comment>
<dbReference type="InterPro" id="IPR000953">
    <property type="entry name" value="Chromo/chromo_shadow_dom"/>
</dbReference>
<protein>
    <submittedName>
        <fullName evidence="6">Chromo-domain-containing protein</fullName>
    </submittedName>
</protein>
<dbReference type="SMART" id="SM00298">
    <property type="entry name" value="CHROMO"/>
    <property type="match status" value="1"/>
</dbReference>
<evidence type="ECO:0000256" key="2">
    <source>
        <dbReference type="ARBA" id="ARBA00011353"/>
    </source>
</evidence>
<dbReference type="InterPro" id="IPR008251">
    <property type="entry name" value="Chromo_shadow_dom"/>
</dbReference>
<dbReference type="Pfam" id="PF00385">
    <property type="entry name" value="Chromo"/>
    <property type="match status" value="1"/>
</dbReference>
<dbReference type="InterPro" id="IPR016197">
    <property type="entry name" value="Chromo-like_dom_sf"/>
</dbReference>
<dbReference type="InterPro" id="IPR017984">
    <property type="entry name" value="Chromo_dom_subgr"/>
</dbReference>
<organism evidence="6 7">
    <name type="scientific">Cucurbitaria berberidis CBS 394.84</name>
    <dbReference type="NCBI Taxonomy" id="1168544"/>
    <lineage>
        <taxon>Eukaryota</taxon>
        <taxon>Fungi</taxon>
        <taxon>Dikarya</taxon>
        <taxon>Ascomycota</taxon>
        <taxon>Pezizomycotina</taxon>
        <taxon>Dothideomycetes</taxon>
        <taxon>Pleosporomycetidae</taxon>
        <taxon>Pleosporales</taxon>
        <taxon>Pleosporineae</taxon>
        <taxon>Cucurbitariaceae</taxon>
        <taxon>Cucurbitaria</taxon>
    </lineage>
</organism>
<dbReference type="RefSeq" id="XP_040792963.1">
    <property type="nucleotide sequence ID" value="XM_040934529.1"/>
</dbReference>
<dbReference type="GO" id="GO:0005634">
    <property type="term" value="C:nucleus"/>
    <property type="evidence" value="ECO:0007669"/>
    <property type="project" value="UniProtKB-SubCell"/>
</dbReference>
<dbReference type="InterPro" id="IPR051219">
    <property type="entry name" value="Heterochromatin_chromo-domain"/>
</dbReference>
<dbReference type="Pfam" id="PF01393">
    <property type="entry name" value="Chromo_shadow"/>
    <property type="match status" value="1"/>
</dbReference>
<dbReference type="CDD" id="cd00024">
    <property type="entry name" value="CD_CSD"/>
    <property type="match status" value="1"/>
</dbReference>
<dbReference type="PROSITE" id="PS50013">
    <property type="entry name" value="CHROMO_2"/>
    <property type="match status" value="1"/>
</dbReference>